<dbReference type="InterPro" id="IPR001841">
    <property type="entry name" value="Znf_RING"/>
</dbReference>
<evidence type="ECO:0000313" key="19">
    <source>
        <dbReference type="Proteomes" id="UP000504634"/>
    </source>
</evidence>
<feature type="compositionally biased region" description="Acidic residues" evidence="17">
    <location>
        <begin position="81"/>
        <end position="101"/>
    </location>
</feature>
<keyword evidence="13" id="KW-0862">Zinc</keyword>
<feature type="region of interest" description="Disordered" evidence="17">
    <location>
        <begin position="23"/>
        <end position="116"/>
    </location>
</feature>
<organism evidence="19 20">
    <name type="scientific">Drosophila lebanonensis</name>
    <name type="common">Fruit fly</name>
    <name type="synonym">Scaptodrosophila lebanonensis</name>
    <dbReference type="NCBI Taxonomy" id="7225"/>
    <lineage>
        <taxon>Eukaryota</taxon>
        <taxon>Metazoa</taxon>
        <taxon>Ecdysozoa</taxon>
        <taxon>Arthropoda</taxon>
        <taxon>Hexapoda</taxon>
        <taxon>Insecta</taxon>
        <taxon>Pterygota</taxon>
        <taxon>Neoptera</taxon>
        <taxon>Endopterygota</taxon>
        <taxon>Diptera</taxon>
        <taxon>Brachycera</taxon>
        <taxon>Muscomorpha</taxon>
        <taxon>Ephydroidea</taxon>
        <taxon>Drosophilidae</taxon>
        <taxon>Scaptodrosophila</taxon>
    </lineage>
</organism>
<keyword evidence="14" id="KW-0234">DNA repair</keyword>
<dbReference type="InterPro" id="IPR036322">
    <property type="entry name" value="WD40_repeat_dom_sf"/>
</dbReference>
<feature type="compositionally biased region" description="Low complexity" evidence="17">
    <location>
        <begin position="136"/>
        <end position="149"/>
    </location>
</feature>
<dbReference type="Proteomes" id="UP000504634">
    <property type="component" value="Unplaced"/>
</dbReference>
<dbReference type="EC" id="2.3.2.27" evidence="5"/>
<evidence type="ECO:0000256" key="14">
    <source>
        <dbReference type="ARBA" id="ARBA00023204"/>
    </source>
</evidence>
<dbReference type="SUPFAM" id="SSF57850">
    <property type="entry name" value="RING/U-box"/>
    <property type="match status" value="1"/>
</dbReference>
<dbReference type="Gene3D" id="2.130.10.10">
    <property type="entry name" value="YVTN repeat-like/Quinoprotein amine dehydrogenase"/>
    <property type="match status" value="1"/>
</dbReference>
<dbReference type="Pfam" id="PF13639">
    <property type="entry name" value="zf-RING_2"/>
    <property type="match status" value="1"/>
</dbReference>
<keyword evidence="11 16" id="KW-0479">Metal-binding</keyword>
<evidence type="ECO:0000256" key="17">
    <source>
        <dbReference type="SAM" id="MobiDB-lite"/>
    </source>
</evidence>
<evidence type="ECO:0000256" key="16">
    <source>
        <dbReference type="PROSITE-ProRule" id="PRU00175"/>
    </source>
</evidence>
<comment type="catalytic activity">
    <reaction evidence="1">
        <text>S-ubiquitinyl-[E2 ubiquitin-conjugating enzyme]-L-cysteine + [acceptor protein]-L-lysine = [E2 ubiquitin-conjugating enzyme]-L-cysteine + N(6)-ubiquitinyl-[acceptor protein]-L-lysine.</text>
        <dbReference type="EC" id="2.3.2.27"/>
    </reaction>
</comment>
<dbReference type="SUPFAM" id="SSF50978">
    <property type="entry name" value="WD40 repeat-like"/>
    <property type="match status" value="1"/>
</dbReference>
<keyword evidence="19" id="KW-1185">Reference proteome</keyword>
<name>A0A6J2UDE0_DROLE</name>
<dbReference type="Pfam" id="PF23419">
    <property type="entry name" value="WD40_RFWD3"/>
    <property type="match status" value="1"/>
</dbReference>
<reference evidence="20" key="1">
    <citation type="submission" date="2025-08" db="UniProtKB">
        <authorList>
            <consortium name="RefSeq"/>
        </authorList>
    </citation>
    <scope>IDENTIFICATION</scope>
    <source>
        <strain evidence="20">11010-0011.00</strain>
        <tissue evidence="20">Whole body</tissue>
    </source>
</reference>
<gene>
    <name evidence="20" type="primary">LOC115632446</name>
</gene>
<dbReference type="InterPro" id="IPR001680">
    <property type="entry name" value="WD40_rpt"/>
</dbReference>
<dbReference type="CDD" id="cd16450">
    <property type="entry name" value="mRING-C3HGC3_RFWD3"/>
    <property type="match status" value="1"/>
</dbReference>
<keyword evidence="12" id="KW-0833">Ubl conjugation pathway</keyword>
<evidence type="ECO:0000256" key="11">
    <source>
        <dbReference type="ARBA" id="ARBA00022771"/>
    </source>
</evidence>
<keyword evidence="9" id="KW-0677">Repeat</keyword>
<keyword evidence="7" id="KW-0853">WD repeat</keyword>
<comment type="subcellular location">
    <subcellularLocation>
        <location evidence="3">Cytoplasm</location>
    </subcellularLocation>
    <subcellularLocation>
        <location evidence="2">Nucleus</location>
        <location evidence="2">PML body</location>
    </subcellularLocation>
</comment>
<keyword evidence="15" id="KW-0539">Nucleus</keyword>
<dbReference type="SMART" id="SM00320">
    <property type="entry name" value="WD40"/>
    <property type="match status" value="3"/>
</dbReference>
<protein>
    <recommendedName>
        <fullName evidence="5">RING-type E3 ubiquitin transferase</fullName>
        <ecNumber evidence="5">2.3.2.27</ecNumber>
    </recommendedName>
</protein>
<dbReference type="GeneID" id="115632446"/>
<evidence type="ECO:0000256" key="8">
    <source>
        <dbReference type="ARBA" id="ARBA00022679"/>
    </source>
</evidence>
<comment type="pathway">
    <text evidence="4">Protein modification; protein ubiquitination.</text>
</comment>
<dbReference type="GO" id="GO:0016567">
    <property type="term" value="P:protein ubiquitination"/>
    <property type="evidence" value="ECO:0007669"/>
    <property type="project" value="InterPro"/>
</dbReference>
<dbReference type="PANTHER" id="PTHR16047:SF7">
    <property type="entry name" value="E3 UBIQUITIN-PROTEIN LIGASE RFWD3"/>
    <property type="match status" value="1"/>
</dbReference>
<evidence type="ECO:0000256" key="6">
    <source>
        <dbReference type="ARBA" id="ARBA00022490"/>
    </source>
</evidence>
<evidence type="ECO:0000256" key="2">
    <source>
        <dbReference type="ARBA" id="ARBA00004322"/>
    </source>
</evidence>
<evidence type="ECO:0000313" key="20">
    <source>
        <dbReference type="RefSeq" id="XP_030385453.1"/>
    </source>
</evidence>
<feature type="region of interest" description="Disordered" evidence="17">
    <location>
        <begin position="136"/>
        <end position="197"/>
    </location>
</feature>
<dbReference type="GO" id="GO:0016605">
    <property type="term" value="C:PML body"/>
    <property type="evidence" value="ECO:0007669"/>
    <property type="project" value="UniProtKB-SubCell"/>
</dbReference>
<accession>A0A6J2UDE0</accession>
<evidence type="ECO:0000256" key="13">
    <source>
        <dbReference type="ARBA" id="ARBA00022833"/>
    </source>
</evidence>
<keyword evidence="6" id="KW-0963">Cytoplasm</keyword>
<dbReference type="GO" id="GO:0005737">
    <property type="term" value="C:cytoplasm"/>
    <property type="evidence" value="ECO:0007669"/>
    <property type="project" value="UniProtKB-SubCell"/>
</dbReference>
<dbReference type="OrthoDB" id="5600418at2759"/>
<dbReference type="GO" id="GO:0008270">
    <property type="term" value="F:zinc ion binding"/>
    <property type="evidence" value="ECO:0007669"/>
    <property type="project" value="UniProtKB-KW"/>
</dbReference>
<evidence type="ECO:0000256" key="4">
    <source>
        <dbReference type="ARBA" id="ARBA00004906"/>
    </source>
</evidence>
<dbReference type="InterPro" id="IPR015943">
    <property type="entry name" value="WD40/YVTN_repeat-like_dom_sf"/>
</dbReference>
<keyword evidence="10" id="KW-0227">DNA damage</keyword>
<dbReference type="InterPro" id="IPR013083">
    <property type="entry name" value="Znf_RING/FYVE/PHD"/>
</dbReference>
<dbReference type="SMART" id="SM00184">
    <property type="entry name" value="RING"/>
    <property type="match status" value="1"/>
</dbReference>
<feature type="domain" description="RING-type" evidence="18">
    <location>
        <begin position="199"/>
        <end position="248"/>
    </location>
</feature>
<evidence type="ECO:0000256" key="7">
    <source>
        <dbReference type="ARBA" id="ARBA00022574"/>
    </source>
</evidence>
<evidence type="ECO:0000256" key="10">
    <source>
        <dbReference type="ARBA" id="ARBA00022763"/>
    </source>
</evidence>
<sequence length="680" mass="76431">MSEERELDPNGVLLARGVLIFEGGNYDSSQDNFQPVLRRRGRQRLGSTQDHDHDYVHTPPEQELIILPASQRRSVDVIPWQEEEEQSEDEAQPEPEPEPEPTPEPPVADQPVEVPDDMIPEDSIEAIPLDIDEASNSNEAQEPEAAAEPAEMEETERINLDTPSPPKKRKRISNSATKAGSTPIAKLPTSDDEDDGTTCPICLDSWEMSGEHRLVSLRCGHLFGESCIRRWLTESMRQSSVKVCPQCKTKATNRDMRYLYARRLRAIDRSEEHRLRNELDAEKRRTQSLTTELAAVKMAHTLTLNKFHNLEMDNARLRDLVRAGGGRGAFTETAGSQSKPLGLLPSYRLYMEKNFEITREPGCRVLLYSSQHSTLVASQRSSQSLFPGYGMRFIDPPTFKPLHFLHTSAMQVRDVCFSTDQNMLAVASRETRVKVFDIRSRQCSAVFSANDKMLWSCGMDRNERENFLYLGDSRGVTYVYDVRFPDTTISEFKADDCLSPVIDIASVPASKTFCNGGFLVCQLTLLTFYEYENETAVPSRLNIEGPFLSMHYDVSQDTVLISVRSNAQYPQSRFILGKLAKIDGTPVFEIKATILGAKATPVMTRATQLGVESNTLVVGYLQDSKQLILHDVRREERVQTLPVNEVVYDICPVSTPSGSYLAALTDNKCRIYKLNSSGGK</sequence>
<keyword evidence="11 16" id="KW-0863">Zinc-finger</keyword>
<evidence type="ECO:0000256" key="3">
    <source>
        <dbReference type="ARBA" id="ARBA00004496"/>
    </source>
</evidence>
<evidence type="ECO:0000256" key="1">
    <source>
        <dbReference type="ARBA" id="ARBA00000900"/>
    </source>
</evidence>
<dbReference type="InterPro" id="IPR037381">
    <property type="entry name" value="RFWD3"/>
</dbReference>
<dbReference type="InterPro" id="IPR056527">
    <property type="entry name" value="WD40_RFWD3"/>
</dbReference>
<dbReference type="AlphaFoldDB" id="A0A6J2UDE0"/>
<dbReference type="PROSITE" id="PS50089">
    <property type="entry name" value="ZF_RING_2"/>
    <property type="match status" value="1"/>
</dbReference>
<evidence type="ECO:0000259" key="18">
    <source>
        <dbReference type="PROSITE" id="PS50089"/>
    </source>
</evidence>
<dbReference type="RefSeq" id="XP_030385453.1">
    <property type="nucleotide sequence ID" value="XM_030529593.1"/>
</dbReference>
<keyword evidence="8" id="KW-0808">Transferase</keyword>
<dbReference type="Gene3D" id="3.30.40.10">
    <property type="entry name" value="Zinc/RING finger domain, C3HC4 (zinc finger)"/>
    <property type="match status" value="1"/>
</dbReference>
<dbReference type="PANTHER" id="PTHR16047">
    <property type="entry name" value="RFWD3 PROTEIN"/>
    <property type="match status" value="1"/>
</dbReference>
<evidence type="ECO:0000256" key="15">
    <source>
        <dbReference type="ARBA" id="ARBA00023242"/>
    </source>
</evidence>
<dbReference type="GO" id="GO:0036297">
    <property type="term" value="P:interstrand cross-link repair"/>
    <property type="evidence" value="ECO:0007669"/>
    <property type="project" value="InterPro"/>
</dbReference>
<proteinExistence type="predicted"/>
<evidence type="ECO:0000256" key="12">
    <source>
        <dbReference type="ARBA" id="ARBA00022786"/>
    </source>
</evidence>
<dbReference type="GO" id="GO:0061630">
    <property type="term" value="F:ubiquitin protein ligase activity"/>
    <property type="evidence" value="ECO:0007669"/>
    <property type="project" value="UniProtKB-EC"/>
</dbReference>
<evidence type="ECO:0000256" key="9">
    <source>
        <dbReference type="ARBA" id="ARBA00022737"/>
    </source>
</evidence>
<evidence type="ECO:0000256" key="5">
    <source>
        <dbReference type="ARBA" id="ARBA00012483"/>
    </source>
</evidence>